<evidence type="ECO:0000259" key="4">
    <source>
        <dbReference type="Pfam" id="PF19028"/>
    </source>
</evidence>
<organism evidence="5 6">
    <name type="scientific">Saprolegnia diclina (strain VS20)</name>
    <dbReference type="NCBI Taxonomy" id="1156394"/>
    <lineage>
        <taxon>Eukaryota</taxon>
        <taxon>Sar</taxon>
        <taxon>Stramenopiles</taxon>
        <taxon>Oomycota</taxon>
        <taxon>Saprolegniomycetes</taxon>
        <taxon>Saprolegniales</taxon>
        <taxon>Saprolegniaceae</taxon>
        <taxon>Saprolegnia</taxon>
    </lineage>
</organism>
<proteinExistence type="predicted"/>
<dbReference type="VEuPathDB" id="FungiDB:SDRG_05675"/>
<dbReference type="Pfam" id="PF19028">
    <property type="entry name" value="TSP1_spondin"/>
    <property type="match status" value="1"/>
</dbReference>
<dbReference type="PANTHER" id="PTHR20920">
    <property type="entry name" value="RPE-SPONDIN"/>
    <property type="match status" value="1"/>
</dbReference>
<dbReference type="PROSITE" id="PS50092">
    <property type="entry name" value="TSP1"/>
    <property type="match status" value="1"/>
</dbReference>
<evidence type="ECO:0000256" key="1">
    <source>
        <dbReference type="ARBA" id="ARBA00022729"/>
    </source>
</evidence>
<keyword evidence="1" id="KW-0732">Signal</keyword>
<evidence type="ECO:0000313" key="6">
    <source>
        <dbReference type="Proteomes" id="UP000030762"/>
    </source>
</evidence>
<dbReference type="RefSeq" id="XP_008609626.1">
    <property type="nucleotide sequence ID" value="XM_008611404.1"/>
</dbReference>
<dbReference type="Pfam" id="PF00090">
    <property type="entry name" value="TSP_1"/>
    <property type="match status" value="1"/>
</dbReference>
<dbReference type="AlphaFoldDB" id="T0QS59"/>
<evidence type="ECO:0000256" key="3">
    <source>
        <dbReference type="ARBA" id="ARBA00023180"/>
    </source>
</evidence>
<dbReference type="InterPro" id="IPR039942">
    <property type="entry name" value="SBSPO"/>
</dbReference>
<gene>
    <name evidence="5" type="ORF">SDRG_05675</name>
</gene>
<dbReference type="Gene3D" id="2.20.100.10">
    <property type="entry name" value="Thrombospondin type-1 (TSP1) repeat"/>
    <property type="match status" value="2"/>
</dbReference>
<evidence type="ECO:0000256" key="2">
    <source>
        <dbReference type="ARBA" id="ARBA00023157"/>
    </source>
</evidence>
<keyword evidence="6" id="KW-1185">Reference proteome</keyword>
<dbReference type="Proteomes" id="UP000030762">
    <property type="component" value="Unassembled WGS sequence"/>
</dbReference>
<dbReference type="InterPro" id="IPR044004">
    <property type="entry name" value="TSP1_spondin_dom"/>
</dbReference>
<dbReference type="SMART" id="SM00209">
    <property type="entry name" value="TSP1"/>
    <property type="match status" value="2"/>
</dbReference>
<dbReference type="GeneID" id="19946402"/>
<keyword evidence="3" id="KW-0325">Glycoprotein</keyword>
<dbReference type="InParanoid" id="T0QS59"/>
<accession>T0QS59</accession>
<sequence length="177" mass="19306">MKCFDGIFNSVNAACNGGQAAGPTSEKRSCQEICGHAHNPWGEWSVCDQTTAKQTRSRAIVNPPSTDQAPCATSEERDCAVDCVMDDWGEWGECDECTGIQVRNRKVIIPMQNGGYQCPDTQENLACAVMCMASEWTPWSAPDDSCTCSRTRTRPVNGGPASKLCHSKGIHRFEVEP</sequence>
<reference evidence="5 6" key="1">
    <citation type="submission" date="2012-04" db="EMBL/GenBank/DDBJ databases">
        <title>The Genome Sequence of Saprolegnia declina VS20.</title>
        <authorList>
            <consortium name="The Broad Institute Genome Sequencing Platform"/>
            <person name="Russ C."/>
            <person name="Nusbaum C."/>
            <person name="Tyler B."/>
            <person name="van West P."/>
            <person name="Dieguez-Uribeondo J."/>
            <person name="de Bruijn I."/>
            <person name="Tripathy S."/>
            <person name="Jiang R."/>
            <person name="Young S.K."/>
            <person name="Zeng Q."/>
            <person name="Gargeya S."/>
            <person name="Fitzgerald M."/>
            <person name="Haas B."/>
            <person name="Abouelleil A."/>
            <person name="Alvarado L."/>
            <person name="Arachchi H.M."/>
            <person name="Berlin A."/>
            <person name="Chapman S.B."/>
            <person name="Goldberg J."/>
            <person name="Griggs A."/>
            <person name="Gujja S."/>
            <person name="Hansen M."/>
            <person name="Howarth C."/>
            <person name="Imamovic A."/>
            <person name="Larimer J."/>
            <person name="McCowen C."/>
            <person name="Montmayeur A."/>
            <person name="Murphy C."/>
            <person name="Neiman D."/>
            <person name="Pearson M."/>
            <person name="Priest M."/>
            <person name="Roberts A."/>
            <person name="Saif S."/>
            <person name="Shea T."/>
            <person name="Sisk P."/>
            <person name="Sykes S."/>
            <person name="Wortman J."/>
            <person name="Nusbaum C."/>
            <person name="Birren B."/>
        </authorList>
    </citation>
    <scope>NUCLEOTIDE SEQUENCE [LARGE SCALE GENOMIC DNA]</scope>
    <source>
        <strain evidence="5 6">VS20</strain>
    </source>
</reference>
<dbReference type="OrthoDB" id="347314at2759"/>
<dbReference type="SUPFAM" id="SSF82895">
    <property type="entry name" value="TSP-1 type 1 repeat"/>
    <property type="match status" value="2"/>
</dbReference>
<evidence type="ECO:0000313" key="5">
    <source>
        <dbReference type="EMBL" id="EQC36845.1"/>
    </source>
</evidence>
<keyword evidence="2" id="KW-1015">Disulfide bond</keyword>
<feature type="domain" description="Spondin-like TSP1" evidence="4">
    <location>
        <begin position="83"/>
        <end position="128"/>
    </location>
</feature>
<name>T0QS59_SAPDV</name>
<dbReference type="EMBL" id="JH767146">
    <property type="protein sequence ID" value="EQC36845.1"/>
    <property type="molecule type" value="Genomic_DNA"/>
</dbReference>
<dbReference type="InterPro" id="IPR000884">
    <property type="entry name" value="TSP1_rpt"/>
</dbReference>
<dbReference type="InterPro" id="IPR036383">
    <property type="entry name" value="TSP1_rpt_sf"/>
</dbReference>
<dbReference type="PANTHER" id="PTHR20920:SF5">
    <property type="entry name" value="SMB DOMAIN-CONTAINING PROTEIN"/>
    <property type="match status" value="1"/>
</dbReference>
<protein>
    <recommendedName>
        <fullName evidence="4">Spondin-like TSP1 domain-containing protein</fullName>
    </recommendedName>
</protein>